<evidence type="ECO:0000256" key="3">
    <source>
        <dbReference type="ARBA" id="ARBA00022741"/>
    </source>
</evidence>
<dbReference type="EMBL" id="ONZF01000009">
    <property type="protein sequence ID" value="SPJ25417.1"/>
    <property type="molecule type" value="Genomic_DNA"/>
</dbReference>
<dbReference type="PANTHER" id="PTHR43820">
    <property type="entry name" value="HIGH-AFFINITY BRANCHED-CHAIN AMINO ACID TRANSPORT ATP-BINDING PROTEIN LIVF"/>
    <property type="match status" value="1"/>
</dbReference>
<dbReference type="InterPro" id="IPR052156">
    <property type="entry name" value="BCAA_Transport_ATP-bd_LivF"/>
</dbReference>
<dbReference type="Pfam" id="PF00005">
    <property type="entry name" value="ABC_tran"/>
    <property type="match status" value="1"/>
</dbReference>
<keyword evidence="3" id="KW-0547">Nucleotide-binding</keyword>
<evidence type="ECO:0000256" key="2">
    <source>
        <dbReference type="ARBA" id="ARBA00022448"/>
    </source>
</evidence>
<dbReference type="PANTHER" id="PTHR43820:SF4">
    <property type="entry name" value="HIGH-AFFINITY BRANCHED-CHAIN AMINO ACID TRANSPORT ATP-BINDING PROTEIN LIVF"/>
    <property type="match status" value="1"/>
</dbReference>
<keyword evidence="8" id="KW-1185">Reference proteome</keyword>
<keyword evidence="5" id="KW-0029">Amino-acid transport</keyword>
<evidence type="ECO:0000256" key="4">
    <source>
        <dbReference type="ARBA" id="ARBA00022840"/>
    </source>
</evidence>
<dbReference type="AlphaFoldDB" id="A0A2R8BZ20"/>
<dbReference type="InterPro" id="IPR003439">
    <property type="entry name" value="ABC_transporter-like_ATP-bd"/>
</dbReference>
<feature type="domain" description="ABC transporter" evidence="6">
    <location>
        <begin position="4"/>
        <end position="245"/>
    </location>
</feature>
<comment type="similarity">
    <text evidence="1">Belongs to the ABC transporter superfamily.</text>
</comment>
<dbReference type="PROSITE" id="PS50893">
    <property type="entry name" value="ABC_TRANSPORTER_2"/>
    <property type="match status" value="1"/>
</dbReference>
<dbReference type="SUPFAM" id="SSF52540">
    <property type="entry name" value="P-loop containing nucleoside triphosphate hydrolases"/>
    <property type="match status" value="1"/>
</dbReference>
<accession>A0A2R8BZ20</accession>
<protein>
    <submittedName>
        <fullName evidence="7">High-affinity branched-chain amino acid transport ATP-binding protein LivF</fullName>
    </submittedName>
</protein>
<reference evidence="7 8" key="1">
    <citation type="submission" date="2018-03" db="EMBL/GenBank/DDBJ databases">
        <authorList>
            <person name="Keele B.F."/>
        </authorList>
    </citation>
    <scope>NUCLEOTIDE SEQUENCE [LARGE SCALE GENOMIC DNA]</scope>
    <source>
        <strain evidence="7 8">CECT 8504</strain>
    </source>
</reference>
<proteinExistence type="inferred from homology"/>
<dbReference type="InterPro" id="IPR017871">
    <property type="entry name" value="ABC_transporter-like_CS"/>
</dbReference>
<gene>
    <name evidence="7" type="primary">livF_10</name>
    <name evidence="7" type="ORF">PAA8504_03268</name>
</gene>
<evidence type="ECO:0000256" key="1">
    <source>
        <dbReference type="ARBA" id="ARBA00005417"/>
    </source>
</evidence>
<dbReference type="Proteomes" id="UP000244912">
    <property type="component" value="Unassembled WGS sequence"/>
</dbReference>
<dbReference type="GO" id="GO:0015807">
    <property type="term" value="P:L-amino acid transport"/>
    <property type="evidence" value="ECO:0007669"/>
    <property type="project" value="TreeGrafter"/>
</dbReference>
<evidence type="ECO:0000259" key="6">
    <source>
        <dbReference type="PROSITE" id="PS50893"/>
    </source>
</evidence>
<sequence length="253" mass="27259">MTDLTVENLSVVYGQAIAALDDVTMTVSEGRMTALMGANGAGKSTVLKAISGVLEFERGRISTGRVTFGGQQLNDIPVHRRSRMGVAHVREGRHILSNMTVEENLDVAGFAAPPRSKAETARIADRIYGYFPVLGERRRGTAGYLSGGEQQMLAIGRAIAAEPRVMLVDEASLGLAPMIAEQIFEILGRINADTGLTILIVEQNVGLALRYAEYVYVLENGRVALEGTRDTIGTREEISARYLGGDTTLTEMA</sequence>
<keyword evidence="2" id="KW-0813">Transport</keyword>
<dbReference type="SMART" id="SM00382">
    <property type="entry name" value="AAA"/>
    <property type="match status" value="1"/>
</dbReference>
<dbReference type="GO" id="GO:0015658">
    <property type="term" value="F:branched-chain amino acid transmembrane transporter activity"/>
    <property type="evidence" value="ECO:0007669"/>
    <property type="project" value="TreeGrafter"/>
</dbReference>
<name>A0A2R8BZ20_9RHOB</name>
<dbReference type="PROSITE" id="PS00211">
    <property type="entry name" value="ABC_TRANSPORTER_1"/>
    <property type="match status" value="1"/>
</dbReference>
<evidence type="ECO:0000313" key="7">
    <source>
        <dbReference type="EMBL" id="SPJ25417.1"/>
    </source>
</evidence>
<organism evidence="7 8">
    <name type="scientific">Palleronia abyssalis</name>
    <dbReference type="NCBI Taxonomy" id="1501240"/>
    <lineage>
        <taxon>Bacteria</taxon>
        <taxon>Pseudomonadati</taxon>
        <taxon>Pseudomonadota</taxon>
        <taxon>Alphaproteobacteria</taxon>
        <taxon>Rhodobacterales</taxon>
        <taxon>Roseobacteraceae</taxon>
        <taxon>Palleronia</taxon>
    </lineage>
</organism>
<dbReference type="Gene3D" id="3.40.50.300">
    <property type="entry name" value="P-loop containing nucleotide triphosphate hydrolases"/>
    <property type="match status" value="1"/>
</dbReference>
<dbReference type="OrthoDB" id="9806149at2"/>
<dbReference type="RefSeq" id="WP_108895225.1">
    <property type="nucleotide sequence ID" value="NZ_ONZF01000009.1"/>
</dbReference>
<dbReference type="GO" id="GO:0005524">
    <property type="term" value="F:ATP binding"/>
    <property type="evidence" value="ECO:0007669"/>
    <property type="project" value="UniProtKB-KW"/>
</dbReference>
<dbReference type="CDD" id="cd03224">
    <property type="entry name" value="ABC_TM1139_LivF_branched"/>
    <property type="match status" value="1"/>
</dbReference>
<keyword evidence="4 7" id="KW-0067">ATP-binding</keyword>
<dbReference type="InterPro" id="IPR027417">
    <property type="entry name" value="P-loop_NTPase"/>
</dbReference>
<dbReference type="GO" id="GO:0016887">
    <property type="term" value="F:ATP hydrolysis activity"/>
    <property type="evidence" value="ECO:0007669"/>
    <property type="project" value="InterPro"/>
</dbReference>
<evidence type="ECO:0000256" key="5">
    <source>
        <dbReference type="ARBA" id="ARBA00022970"/>
    </source>
</evidence>
<dbReference type="InterPro" id="IPR003593">
    <property type="entry name" value="AAA+_ATPase"/>
</dbReference>
<evidence type="ECO:0000313" key="8">
    <source>
        <dbReference type="Proteomes" id="UP000244912"/>
    </source>
</evidence>